<accession>A0AAN4VXM1</accession>
<dbReference type="RefSeq" id="WP_338236044.1">
    <property type="nucleotide sequence ID" value="NZ_BQKE01000001.1"/>
</dbReference>
<keyword evidence="5" id="KW-0479">Metal-binding</keyword>
<organism evidence="6 7">
    <name type="scientific">Persicobacter diffluens</name>
    <dbReference type="NCBI Taxonomy" id="981"/>
    <lineage>
        <taxon>Bacteria</taxon>
        <taxon>Pseudomonadati</taxon>
        <taxon>Bacteroidota</taxon>
        <taxon>Cytophagia</taxon>
        <taxon>Cytophagales</taxon>
        <taxon>Persicobacteraceae</taxon>
        <taxon>Persicobacter</taxon>
    </lineage>
</organism>
<dbReference type="Proteomes" id="UP001310022">
    <property type="component" value="Unassembled WGS sequence"/>
</dbReference>
<dbReference type="Gene3D" id="3.60.20.10">
    <property type="entry name" value="Glutamine Phosphoribosylpyrophosphate, subunit 1, domain 1"/>
    <property type="match status" value="1"/>
</dbReference>
<feature type="active site" description="Nucleophile" evidence="4">
    <location>
        <position position="277"/>
    </location>
</feature>
<evidence type="ECO:0000256" key="5">
    <source>
        <dbReference type="PIRSR" id="PIRSR001227-2"/>
    </source>
</evidence>
<evidence type="ECO:0000313" key="6">
    <source>
        <dbReference type="EMBL" id="GJM60215.1"/>
    </source>
</evidence>
<evidence type="ECO:0000256" key="1">
    <source>
        <dbReference type="ARBA" id="ARBA00006586"/>
    </source>
</evidence>
<evidence type="ECO:0000313" key="7">
    <source>
        <dbReference type="Proteomes" id="UP001310022"/>
    </source>
</evidence>
<keyword evidence="5" id="KW-0106">Calcium</keyword>
<dbReference type="GO" id="GO:0016811">
    <property type="term" value="F:hydrolase activity, acting on carbon-nitrogen (but not peptide) bonds, in linear amides"/>
    <property type="evidence" value="ECO:0007669"/>
    <property type="project" value="InterPro"/>
</dbReference>
<evidence type="ECO:0000256" key="4">
    <source>
        <dbReference type="PIRSR" id="PIRSR001227-1"/>
    </source>
</evidence>
<dbReference type="AlphaFoldDB" id="A0AAN4VXM1"/>
<evidence type="ECO:0000256" key="2">
    <source>
        <dbReference type="ARBA" id="ARBA00022801"/>
    </source>
</evidence>
<keyword evidence="7" id="KW-1185">Reference proteome</keyword>
<feature type="binding site" evidence="5">
    <location>
        <position position="349"/>
    </location>
    <ligand>
        <name>Ca(2+)</name>
        <dbReference type="ChEBI" id="CHEBI:29108"/>
    </ligand>
</feature>
<feature type="binding site" evidence="5">
    <location>
        <position position="351"/>
    </location>
    <ligand>
        <name>Ca(2+)</name>
        <dbReference type="ChEBI" id="CHEBI:29108"/>
    </ligand>
</feature>
<comment type="cofactor">
    <cofactor evidence="5">
        <name>Ca(2+)</name>
        <dbReference type="ChEBI" id="CHEBI:29108"/>
    </cofactor>
    <text evidence="5">Binds 1 Ca(2+) ion per dimer.</text>
</comment>
<sequence>MKVIRFFFLLGLSIFLGYSLNRPWGKVPALGHFLNPFEGFWQNATPRNTGLKSPKTIKSKDLRQSVDIALDSSHIPHIFAQSDWDLYYMQGYMTAKDRLWQMDFQTMAAAGRLSEILGKDSLILQFDRGQRRKGMLYAAEKARDAFMSVETSANMLKAYAAGVNAYIDQLNKKDLPIEYKLIGYRPEAWSPLKSALLLKYMAESLSSSNADLENTNALAWLGKKNFDLLYPLMEKGQIPIVNKTNQWKQSTNLQEAEIPFSYINMPLDEGPNPLNGSNNWAVNGNKSETAYPILCNDPHLGLNLPSLWYMIQLQSPDINVIGASLPGAPGIIIGMNDHISWGVTNAQRDLVDWYRITFLDDQQHQYLLDGKATPVENRLEVIKIRDEEDFVDTVKYTAFGPVYYDRHYRAEEARSGYAYRWIAHDPSNEVLAFYKINRAKNYEAFKTALSYYQAPAQNFVFASVDNEIAMHVHGKFPARTNHNGRFLQEGNSLENGWKTYIPFEENVFEYQPERNFVFSANQHPADSTYPYFITAKKYEYYRNRRIFQLLEEKEKWSVSEMMQMQNDNFNLQAAESLPFWLNQINTEGLPHFHQKAFLALKNWDFHNEAYEKAPTFYAAWWKELYRLLYDEWDQKGLPLLKPSHYTTIKILKENPDFYFFDLLSTPEKEDAPAIIQLAFKNAMHKLMQEEISGKKLEWAAYKGTYLQHLTRIKAFNIAAPVAGNAGSINAATQRHGPSWRMITALHPEGNKMWGIYPGGPSGNPASPYYQNQVEEWVNGQYREIPFFKNFNATSNYEIQHIQAKVK</sequence>
<dbReference type="CDD" id="cd03747">
    <property type="entry name" value="Ntn_PGA_like"/>
    <property type="match status" value="1"/>
</dbReference>
<dbReference type="EMBL" id="BQKE01000001">
    <property type="protein sequence ID" value="GJM60215.1"/>
    <property type="molecule type" value="Genomic_DNA"/>
</dbReference>
<proteinExistence type="inferred from homology"/>
<comment type="similarity">
    <text evidence="1">Belongs to the peptidase S45 family.</text>
</comment>
<dbReference type="Gene3D" id="1.10.439.10">
    <property type="entry name" value="Penicillin Amidohydrolase, domain 1"/>
    <property type="match status" value="1"/>
</dbReference>
<dbReference type="PIRSF" id="PIRSF001227">
    <property type="entry name" value="Pen_acylase"/>
    <property type="match status" value="1"/>
</dbReference>
<dbReference type="PANTHER" id="PTHR34218">
    <property type="entry name" value="PEPTIDASE S45 PENICILLIN AMIDASE"/>
    <property type="match status" value="1"/>
</dbReference>
<dbReference type="InterPro" id="IPR023343">
    <property type="entry name" value="Penicillin_amidase_dom1"/>
</dbReference>
<dbReference type="InterPro" id="IPR043146">
    <property type="entry name" value="Penicillin_amidase_N_B-knob"/>
</dbReference>
<dbReference type="InterPro" id="IPR014395">
    <property type="entry name" value="Pen/GL7ACA/AHL_acylase"/>
</dbReference>
<name>A0AAN4VXM1_9BACT</name>
<dbReference type="Gene3D" id="1.10.1400.10">
    <property type="match status" value="1"/>
</dbReference>
<protein>
    <submittedName>
        <fullName evidence="6">Beta-lactam antibiotic acylase</fullName>
    </submittedName>
</protein>
<dbReference type="Gene3D" id="2.30.120.10">
    <property type="match status" value="1"/>
</dbReference>
<dbReference type="InterPro" id="IPR043147">
    <property type="entry name" value="Penicillin_amidase_A-knob"/>
</dbReference>
<reference evidence="6 7" key="1">
    <citation type="submission" date="2021-12" db="EMBL/GenBank/DDBJ databases">
        <title>Genome sequencing of bacteria with rrn-lacking chromosome and rrn-plasmid.</title>
        <authorList>
            <person name="Anda M."/>
            <person name="Iwasaki W."/>
        </authorList>
    </citation>
    <scope>NUCLEOTIDE SEQUENCE [LARGE SCALE GENOMIC DNA]</scope>
    <source>
        <strain evidence="6 7">NBRC 15940</strain>
    </source>
</reference>
<dbReference type="GO" id="GO:0046872">
    <property type="term" value="F:metal ion binding"/>
    <property type="evidence" value="ECO:0007669"/>
    <property type="project" value="UniProtKB-KW"/>
</dbReference>
<dbReference type="SUPFAM" id="SSF56235">
    <property type="entry name" value="N-terminal nucleophile aminohydrolases (Ntn hydrolases)"/>
    <property type="match status" value="1"/>
</dbReference>
<keyword evidence="3" id="KW-0865">Zymogen</keyword>
<feature type="binding site" evidence="5">
    <location>
        <position position="352"/>
    </location>
    <ligand>
        <name>Ca(2+)</name>
        <dbReference type="ChEBI" id="CHEBI:29108"/>
    </ligand>
</feature>
<dbReference type="InterPro" id="IPR002692">
    <property type="entry name" value="S45"/>
</dbReference>
<gene>
    <name evidence="6" type="ORF">PEDI_07670</name>
</gene>
<evidence type="ECO:0000256" key="3">
    <source>
        <dbReference type="ARBA" id="ARBA00023145"/>
    </source>
</evidence>
<dbReference type="PANTHER" id="PTHR34218:SF4">
    <property type="entry name" value="ACYL-HOMOSERINE LACTONE ACYLASE QUIP"/>
    <property type="match status" value="1"/>
</dbReference>
<comment type="caution">
    <text evidence="6">The sequence shown here is derived from an EMBL/GenBank/DDBJ whole genome shotgun (WGS) entry which is preliminary data.</text>
</comment>
<dbReference type="InterPro" id="IPR029055">
    <property type="entry name" value="Ntn_hydrolases_N"/>
</dbReference>
<dbReference type="Pfam" id="PF01804">
    <property type="entry name" value="Penicil_amidase"/>
    <property type="match status" value="1"/>
</dbReference>
<keyword evidence="2" id="KW-0378">Hydrolase</keyword>
<dbReference type="GO" id="GO:0017000">
    <property type="term" value="P:antibiotic biosynthetic process"/>
    <property type="evidence" value="ECO:0007669"/>
    <property type="project" value="InterPro"/>
</dbReference>